<dbReference type="EMBL" id="VTFR01000014">
    <property type="protein sequence ID" value="TYT29245.1"/>
    <property type="molecule type" value="Genomic_DNA"/>
</dbReference>
<dbReference type="PROSITE" id="PS51257">
    <property type="entry name" value="PROKAR_LIPOPROTEIN"/>
    <property type="match status" value="1"/>
</dbReference>
<reference evidence="2 3" key="1">
    <citation type="submission" date="2019-08" db="EMBL/GenBank/DDBJ databases">
        <title>The draft genome of Lelliottia nimipressuralis strain CICC 24156.</title>
        <authorList>
            <person name="Wu W."/>
            <person name="Feng Y."/>
            <person name="Zong Z."/>
        </authorList>
    </citation>
    <scope>NUCLEOTIDE SEQUENCE [LARGE SCALE GENOMIC DNA]</scope>
    <source>
        <strain evidence="2 3">CICC 24156</strain>
    </source>
</reference>
<dbReference type="InterPro" id="IPR014121">
    <property type="entry name" value="TraN_Ftype"/>
</dbReference>
<evidence type="ECO:0000313" key="3">
    <source>
        <dbReference type="Proteomes" id="UP000323910"/>
    </source>
</evidence>
<keyword evidence="1" id="KW-0732">Signal</keyword>
<name>A0ABY3NX93_9ENTR</name>
<dbReference type="RefSeq" id="WP_129036165.1">
    <property type="nucleotide sequence ID" value="NZ_SDDX01000027.1"/>
</dbReference>
<organism evidence="2 3">
    <name type="scientific">Lelliottia nimipressuralis</name>
    <dbReference type="NCBI Taxonomy" id="69220"/>
    <lineage>
        <taxon>Bacteria</taxon>
        <taxon>Pseudomonadati</taxon>
        <taxon>Pseudomonadota</taxon>
        <taxon>Gammaproteobacteria</taxon>
        <taxon>Enterobacterales</taxon>
        <taxon>Enterobacteriaceae</taxon>
        <taxon>Lelliottia</taxon>
    </lineage>
</organism>
<keyword evidence="3" id="KW-1185">Reference proteome</keyword>
<dbReference type="Pfam" id="PF06986">
    <property type="entry name" value="F_T4SS_TraN"/>
    <property type="match status" value="1"/>
</dbReference>
<gene>
    <name evidence="2" type="primary">traN</name>
    <name evidence="2" type="ORF">FZO59_20855</name>
</gene>
<evidence type="ECO:0000313" key="2">
    <source>
        <dbReference type="EMBL" id="TYT29245.1"/>
    </source>
</evidence>
<feature type="signal peptide" evidence="1">
    <location>
        <begin position="1"/>
        <end position="22"/>
    </location>
</feature>
<sequence length="619" mass="65516">MAKPVLTALAGAGLLLAGYACADAFSDGMSFGKGQQSTGTNAISNFYPEETLPDYTANPPETGYYGGVTSPGIDLTSPGSNALNTSEVGQTITESILNTPAGNKPSLDAPFITAGTDMQDNAESVIDPSFDDCQEQNATFTETSTHQCNRTPAARLYCTRTATIGGSWKDTLVTESYTVPNSDFTPVYDGNKGLTFTFKAPATGTVLSATYTFYVNDSANLYDFNFWGVVKTLQGKTHTLTLPGAVGASLTEGGASPSGSLISGACLPANQGRCREYAKKTVDWLKGGTKANMTIVLQMRVTGKEWVPEVVWSESCPFDKQEEVLQGSVCTEEGGNKTVVVNGKEHSVYSACWQYQDTYISQEADNGTCGTYMNNPACTVNGTTCLESLAGVCLSEMATFSCENKISGTGMMCGGEFFCTDGSCAQGETGTNNMFAKAVSTLAAVASAGEDIAEFNEADVRAFTGNAQRCRKAMAGFSNCCKDSGWGNDVGLASCSSEEKALGQAKSKKLTVKIGTYCAHKALGVCLEKKESYCQFDSKLAQIVQDQGRKGQLGIGFGSASSPNCRGITIDELQSIDFDTLNFANFYSDLEDGTTIPEDSELLEKAKQMIADKMAEAGK</sequence>
<evidence type="ECO:0000256" key="1">
    <source>
        <dbReference type="SAM" id="SignalP"/>
    </source>
</evidence>
<comment type="caution">
    <text evidence="2">The sequence shown here is derived from an EMBL/GenBank/DDBJ whole genome shotgun (WGS) entry which is preliminary data.</text>
</comment>
<protein>
    <submittedName>
        <fullName evidence="2">Type-F conjugative transfer system mating-pair stabilization protein TraN</fullName>
    </submittedName>
</protein>
<dbReference type="Proteomes" id="UP000323910">
    <property type="component" value="Unassembled WGS sequence"/>
</dbReference>
<proteinExistence type="predicted"/>
<feature type="chain" id="PRO_5045345925" evidence="1">
    <location>
        <begin position="23"/>
        <end position="619"/>
    </location>
</feature>
<dbReference type="NCBIfam" id="TIGR02750">
    <property type="entry name" value="TraN_Ftype"/>
    <property type="match status" value="1"/>
</dbReference>
<accession>A0ABY3NX93</accession>